<dbReference type="RefSeq" id="WP_106213171.1">
    <property type="nucleotide sequence ID" value="NZ_PVZF01000010.1"/>
</dbReference>
<evidence type="ECO:0008006" key="3">
    <source>
        <dbReference type="Google" id="ProtNLM"/>
    </source>
</evidence>
<accession>A0A2T0R007</accession>
<reference evidence="1 2" key="1">
    <citation type="submission" date="2018-03" db="EMBL/GenBank/DDBJ databases">
        <title>Genomic Encyclopedia of Archaeal and Bacterial Type Strains, Phase II (KMG-II): from individual species to whole genera.</title>
        <authorList>
            <person name="Goeker M."/>
        </authorList>
    </citation>
    <scope>NUCLEOTIDE SEQUENCE [LARGE SCALE GENOMIC DNA]</scope>
    <source>
        <strain evidence="1 2">DSM 19711</strain>
    </source>
</reference>
<evidence type="ECO:0000313" key="2">
    <source>
        <dbReference type="Proteomes" id="UP000238083"/>
    </source>
</evidence>
<keyword evidence="2" id="KW-1185">Reference proteome</keyword>
<dbReference type="Proteomes" id="UP000238083">
    <property type="component" value="Unassembled WGS sequence"/>
</dbReference>
<dbReference type="OrthoDB" id="3827359at2"/>
<evidence type="ECO:0000313" key="1">
    <source>
        <dbReference type="EMBL" id="PRY12445.1"/>
    </source>
</evidence>
<dbReference type="AlphaFoldDB" id="A0A2T0R007"/>
<proteinExistence type="predicted"/>
<name>A0A2T0R007_9ACTN</name>
<organism evidence="1 2">
    <name type="scientific">Kineococcus rhizosphaerae</name>
    <dbReference type="NCBI Taxonomy" id="559628"/>
    <lineage>
        <taxon>Bacteria</taxon>
        <taxon>Bacillati</taxon>
        <taxon>Actinomycetota</taxon>
        <taxon>Actinomycetes</taxon>
        <taxon>Kineosporiales</taxon>
        <taxon>Kineosporiaceae</taxon>
        <taxon>Kineococcus</taxon>
    </lineage>
</organism>
<protein>
    <recommendedName>
        <fullName evidence="3">Fis family transcriptional regulator</fullName>
    </recommendedName>
</protein>
<gene>
    <name evidence="1" type="ORF">CLV37_1105</name>
</gene>
<dbReference type="EMBL" id="PVZF01000010">
    <property type="protein sequence ID" value="PRY12445.1"/>
    <property type="molecule type" value="Genomic_DNA"/>
</dbReference>
<sequence length="168" mass="18065">MRWDDLFDDLEAQVDHDHRLDVAAEVADRVRREQATVPLADRVRAAQGAVSFALRDGSTAAGRVRSAGPGWFLLEEEGTRQVLVREDAVVSARGVPARSAAPLGVVGSRRTFLMAVRALTGERVRVRTSTGVVTGAITRVGADHFDVEVDQEVLVLPFGAVLTVRGPA</sequence>
<comment type="caution">
    <text evidence="1">The sequence shown here is derived from an EMBL/GenBank/DDBJ whole genome shotgun (WGS) entry which is preliminary data.</text>
</comment>